<comment type="caution">
    <text evidence="2">The sequence shown here is derived from an EMBL/GenBank/DDBJ whole genome shotgun (WGS) entry which is preliminary data.</text>
</comment>
<organism evidence="2 3">
    <name type="scientific">Streptomyces scabichelini</name>
    <dbReference type="NCBI Taxonomy" id="2711217"/>
    <lineage>
        <taxon>Bacteria</taxon>
        <taxon>Bacillati</taxon>
        <taxon>Actinomycetota</taxon>
        <taxon>Actinomycetes</taxon>
        <taxon>Kitasatosporales</taxon>
        <taxon>Streptomycetaceae</taxon>
        <taxon>Streptomyces</taxon>
    </lineage>
</organism>
<protein>
    <recommendedName>
        <fullName evidence="4">Secreted protein</fullName>
    </recommendedName>
</protein>
<keyword evidence="1" id="KW-0732">Signal</keyword>
<reference evidence="2 3" key="1">
    <citation type="submission" date="2020-02" db="EMBL/GenBank/DDBJ databases">
        <title>Whole-genome analyses of novel actinobacteria.</title>
        <authorList>
            <person name="Sahin N."/>
            <person name="Gencbay T."/>
        </authorList>
    </citation>
    <scope>NUCLEOTIDE SEQUENCE [LARGE SCALE GENOMIC DNA]</scope>
    <source>
        <strain evidence="2 3">HC44</strain>
    </source>
</reference>
<evidence type="ECO:0000313" key="2">
    <source>
        <dbReference type="EMBL" id="NGO12926.1"/>
    </source>
</evidence>
<evidence type="ECO:0000313" key="3">
    <source>
        <dbReference type="Proteomes" id="UP000472335"/>
    </source>
</evidence>
<feature type="chain" id="PRO_5026194339" description="Secreted protein" evidence="1">
    <location>
        <begin position="32"/>
        <end position="69"/>
    </location>
</feature>
<evidence type="ECO:0008006" key="4">
    <source>
        <dbReference type="Google" id="ProtNLM"/>
    </source>
</evidence>
<feature type="signal peptide" evidence="1">
    <location>
        <begin position="1"/>
        <end position="31"/>
    </location>
</feature>
<dbReference type="Proteomes" id="UP000472335">
    <property type="component" value="Unassembled WGS sequence"/>
</dbReference>
<gene>
    <name evidence="2" type="ORF">G5C60_36350</name>
</gene>
<evidence type="ECO:0000256" key="1">
    <source>
        <dbReference type="SAM" id="SignalP"/>
    </source>
</evidence>
<accession>A0A6G4VFR1</accession>
<dbReference type="AlphaFoldDB" id="A0A6G4VFR1"/>
<dbReference type="EMBL" id="JAAKZY010000162">
    <property type="protein sequence ID" value="NGO12926.1"/>
    <property type="molecule type" value="Genomic_DNA"/>
</dbReference>
<keyword evidence="3" id="KW-1185">Reference proteome</keyword>
<sequence length="69" mass="6879">MAYMRQRLTILTLSVLAVLSAGLVGSSPASAQAVEGGLCTNGSASLDIGGTHLAVGRGAQDDCVRFSVG</sequence>
<proteinExistence type="predicted"/>
<dbReference type="RefSeq" id="WP_165265852.1">
    <property type="nucleotide sequence ID" value="NZ_JAAKZY010000162.1"/>
</dbReference>
<name>A0A6G4VFR1_9ACTN</name>